<feature type="transmembrane region" description="Helical" evidence="7">
    <location>
        <begin position="399"/>
        <end position="419"/>
    </location>
</feature>
<feature type="transmembrane region" description="Helical" evidence="7">
    <location>
        <begin position="431"/>
        <end position="452"/>
    </location>
</feature>
<dbReference type="InterPro" id="IPR020846">
    <property type="entry name" value="MFS_dom"/>
</dbReference>
<dbReference type="OrthoDB" id="4540492at2759"/>
<keyword evidence="3" id="KW-0813">Transport</keyword>
<dbReference type="Gene3D" id="1.20.1250.20">
    <property type="entry name" value="MFS general substrate transporter like domains"/>
    <property type="match status" value="1"/>
</dbReference>
<evidence type="ECO:0000256" key="3">
    <source>
        <dbReference type="ARBA" id="ARBA00022448"/>
    </source>
</evidence>
<comment type="caution">
    <text evidence="9">The sequence shown here is derived from an EMBL/GenBank/DDBJ whole genome shotgun (WGS) entry which is preliminary data.</text>
</comment>
<evidence type="ECO:0000256" key="7">
    <source>
        <dbReference type="SAM" id="Phobius"/>
    </source>
</evidence>
<evidence type="ECO:0000256" key="6">
    <source>
        <dbReference type="ARBA" id="ARBA00023136"/>
    </source>
</evidence>
<keyword evidence="9" id="KW-0762">Sugar transport</keyword>
<dbReference type="SUPFAM" id="SSF103473">
    <property type="entry name" value="MFS general substrate transporter"/>
    <property type="match status" value="1"/>
</dbReference>
<dbReference type="InterPro" id="IPR036259">
    <property type="entry name" value="MFS_trans_sf"/>
</dbReference>
<dbReference type="Pfam" id="PF00083">
    <property type="entry name" value="Sugar_tr"/>
    <property type="match status" value="1"/>
</dbReference>
<dbReference type="GO" id="GO:0015149">
    <property type="term" value="F:hexose transmembrane transporter activity"/>
    <property type="evidence" value="ECO:0007669"/>
    <property type="project" value="TreeGrafter"/>
</dbReference>
<dbReference type="Proteomes" id="UP000187429">
    <property type="component" value="Unassembled WGS sequence"/>
</dbReference>
<dbReference type="InterPro" id="IPR045263">
    <property type="entry name" value="GLUT"/>
</dbReference>
<name>A0A1R1X7V0_9FUNG</name>
<gene>
    <name evidence="9" type="ORF">AYI69_g10145</name>
</gene>
<keyword evidence="5 7" id="KW-1133">Transmembrane helix</keyword>
<feature type="transmembrane region" description="Helical" evidence="7">
    <location>
        <begin position="23"/>
        <end position="43"/>
    </location>
</feature>
<accession>A0A1R1X7V0</accession>
<dbReference type="PANTHER" id="PTHR23503:SF8">
    <property type="entry name" value="FACILITATED GLUCOSE TRANSPORTER PROTEIN 1"/>
    <property type="match status" value="1"/>
</dbReference>
<protein>
    <submittedName>
        <fullName evidence="9">Solute carrier family 2, facilitated glucose transporter member 1</fullName>
    </submittedName>
</protein>
<dbReference type="PROSITE" id="PS50850">
    <property type="entry name" value="MFS"/>
    <property type="match status" value="1"/>
</dbReference>
<feature type="transmembrane region" description="Helical" evidence="7">
    <location>
        <begin position="136"/>
        <end position="157"/>
    </location>
</feature>
<proteinExistence type="inferred from homology"/>
<feature type="transmembrane region" description="Helical" evidence="7">
    <location>
        <begin position="169"/>
        <end position="191"/>
    </location>
</feature>
<keyword evidence="10" id="KW-1185">Reference proteome</keyword>
<evidence type="ECO:0000256" key="1">
    <source>
        <dbReference type="ARBA" id="ARBA00004141"/>
    </source>
</evidence>
<comment type="similarity">
    <text evidence="2">Belongs to the major facilitator superfamily. Sugar transporter (TC 2.A.1.1) family.</text>
</comment>
<sequence length="498" mass="55473">MAKLSPPINSGSIGTISDSNQRLTPYCIISGILIALAPFQFGYKMSELNNPKDAITSCDLDSNIGKILGLPVCLPMSDSYFGLVTSIFAIGGLMGSFIGGYFTSIYGRKKYLVFNSLIFFIGSALEFFSVNPEMLVFSRFCSGIAAGAALVIAPVFLTEIAPIKSRGFLNIFSQMLIVVGAFCAQIIGYFFRTGNQWRYVILFGVAFSLINGVSMLFVLESPKFLASKGRFPEARYVLSRLRGTDDVEAELMSWDPISYATSTRNVAEGSGVFVDSELPDIDESKKYKKTDFLTVLKMKKYHQPLVLVFLLQTAQQLSGMNAIIFYSNTIFSKMFDSKTSSILTLTVGATNMVFTFISIFVIDRVKRRKFLFFSMITMLVSLALLTISLLVKIDYLSVVSIYLVQITFIFGLAPLPYLIATEIFDQQGMSAGNSVSIASNWLWTFVIGIAFLPLQEVVGSYIFIIFVACLVITFIFFYFFLPESKDKTYESIEKEFKF</sequence>
<feature type="transmembrane region" description="Helical" evidence="7">
    <location>
        <begin position="370"/>
        <end position="393"/>
    </location>
</feature>
<evidence type="ECO:0000313" key="9">
    <source>
        <dbReference type="EMBL" id="OMJ10689.1"/>
    </source>
</evidence>
<feature type="transmembrane region" description="Helical" evidence="7">
    <location>
        <begin position="80"/>
        <end position="99"/>
    </location>
</feature>
<evidence type="ECO:0000256" key="2">
    <source>
        <dbReference type="ARBA" id="ARBA00010992"/>
    </source>
</evidence>
<feature type="domain" description="Major facilitator superfamily (MFS) profile" evidence="8">
    <location>
        <begin position="30"/>
        <end position="485"/>
    </location>
</feature>
<dbReference type="GO" id="GO:0016020">
    <property type="term" value="C:membrane"/>
    <property type="evidence" value="ECO:0007669"/>
    <property type="project" value="UniProtKB-SubCell"/>
</dbReference>
<keyword evidence="6 7" id="KW-0472">Membrane</keyword>
<keyword evidence="4 7" id="KW-0812">Transmembrane</keyword>
<reference evidence="10" key="1">
    <citation type="submission" date="2017-01" db="EMBL/GenBank/DDBJ databases">
        <authorList>
            <person name="Wang Y."/>
            <person name="White M."/>
            <person name="Kvist S."/>
            <person name="Moncalvo J.-M."/>
        </authorList>
    </citation>
    <scope>NUCLEOTIDE SEQUENCE [LARGE SCALE GENOMIC DNA]</scope>
    <source>
        <strain evidence="10">ID-206-W2</strain>
    </source>
</reference>
<feature type="transmembrane region" description="Helical" evidence="7">
    <location>
        <begin position="305"/>
        <end position="327"/>
    </location>
</feature>
<dbReference type="InterPro" id="IPR005828">
    <property type="entry name" value="MFS_sugar_transport-like"/>
</dbReference>
<feature type="transmembrane region" description="Helical" evidence="7">
    <location>
        <begin position="342"/>
        <end position="363"/>
    </location>
</feature>
<dbReference type="PANTHER" id="PTHR23503">
    <property type="entry name" value="SOLUTE CARRIER FAMILY 2"/>
    <property type="match status" value="1"/>
</dbReference>
<evidence type="ECO:0000256" key="5">
    <source>
        <dbReference type="ARBA" id="ARBA00022989"/>
    </source>
</evidence>
<evidence type="ECO:0000256" key="4">
    <source>
        <dbReference type="ARBA" id="ARBA00022692"/>
    </source>
</evidence>
<organism evidence="9 10">
    <name type="scientific">Smittium culicis</name>
    <dbReference type="NCBI Taxonomy" id="133412"/>
    <lineage>
        <taxon>Eukaryota</taxon>
        <taxon>Fungi</taxon>
        <taxon>Fungi incertae sedis</taxon>
        <taxon>Zoopagomycota</taxon>
        <taxon>Kickxellomycotina</taxon>
        <taxon>Harpellomycetes</taxon>
        <taxon>Harpellales</taxon>
        <taxon>Legeriomycetaceae</taxon>
        <taxon>Smittium</taxon>
    </lineage>
</organism>
<evidence type="ECO:0000313" key="10">
    <source>
        <dbReference type="Proteomes" id="UP000187429"/>
    </source>
</evidence>
<feature type="transmembrane region" description="Helical" evidence="7">
    <location>
        <begin position="197"/>
        <end position="219"/>
    </location>
</feature>
<dbReference type="AlphaFoldDB" id="A0A1R1X7V0"/>
<dbReference type="PRINTS" id="PR00171">
    <property type="entry name" value="SUGRTRNSPORT"/>
</dbReference>
<comment type="subcellular location">
    <subcellularLocation>
        <location evidence="1">Membrane</location>
        <topology evidence="1">Multi-pass membrane protein</topology>
    </subcellularLocation>
</comment>
<dbReference type="InterPro" id="IPR003663">
    <property type="entry name" value="Sugar/inositol_transpt"/>
</dbReference>
<feature type="transmembrane region" description="Helical" evidence="7">
    <location>
        <begin position="111"/>
        <end position="130"/>
    </location>
</feature>
<dbReference type="EMBL" id="LSSM01006483">
    <property type="protein sequence ID" value="OMJ10689.1"/>
    <property type="molecule type" value="Genomic_DNA"/>
</dbReference>
<evidence type="ECO:0000259" key="8">
    <source>
        <dbReference type="PROSITE" id="PS50850"/>
    </source>
</evidence>
<feature type="transmembrane region" description="Helical" evidence="7">
    <location>
        <begin position="458"/>
        <end position="481"/>
    </location>
</feature>